<dbReference type="Gene3D" id="3.20.20.80">
    <property type="entry name" value="Glycosidases"/>
    <property type="match status" value="1"/>
</dbReference>
<evidence type="ECO:0000313" key="1">
    <source>
        <dbReference type="EMBL" id="MFC4600510.1"/>
    </source>
</evidence>
<accession>A0ABV9FEX7</accession>
<keyword evidence="2" id="KW-1185">Reference proteome</keyword>
<gene>
    <name evidence="1" type="ORF">ACFO3S_19865</name>
</gene>
<dbReference type="RefSeq" id="WP_378099662.1">
    <property type="nucleotide sequence ID" value="NZ_JBHSEP010000017.1"/>
</dbReference>
<sequence length="447" mass="50799">MGTKYVGVWGVFEEDYAEGLETAFQRYKEAGITHIMYGGIAHAFDVHEEYYRQTKIDPWVQIDYEKNVGDAFGTKFNLINSEFDELNALANRYGLSLDFDITPGVSDPIVEAYPDTAVVDIEGKRSKHWMCPNNPDVRHYFFGRTEDILRNYKGIKEVELDVVSIDFYDPQVVPDWVLPELYPLRQLAIGNCFCDHCMAKARNAGLDIDKIRAEIGALYKEATTLTYDNFKNFADSYRGLFDVMRFVIKHPDLVKWLQFRGSSVDEFVSGINRMVKGIDPGILVSSDLVSPSFSWTLGQLYHTQPAITDLTKLMLYHKRIGSFEIKPLKRIQQAIPAIKEEELLDQYFRLKAFTGPDSFRGFEEEGVGVENVYYEVKKAKLEVGPEHKIIAGLVGDPPATPNDVREAVSMAHKGGADGYMLHLWYGKAPKENVVAFGDQLRRLGEIK</sequence>
<organism evidence="1 2">
    <name type="scientific">Cohnella hongkongensis</name>
    <dbReference type="NCBI Taxonomy" id="178337"/>
    <lineage>
        <taxon>Bacteria</taxon>
        <taxon>Bacillati</taxon>
        <taxon>Bacillota</taxon>
        <taxon>Bacilli</taxon>
        <taxon>Bacillales</taxon>
        <taxon>Paenibacillaceae</taxon>
        <taxon>Cohnella</taxon>
    </lineage>
</organism>
<protein>
    <recommendedName>
        <fullName evidence="3">DUF4015 domain-containing protein</fullName>
    </recommendedName>
</protein>
<dbReference type="EMBL" id="JBHSEP010000017">
    <property type="protein sequence ID" value="MFC4600510.1"/>
    <property type="molecule type" value="Genomic_DNA"/>
</dbReference>
<evidence type="ECO:0000313" key="2">
    <source>
        <dbReference type="Proteomes" id="UP001596028"/>
    </source>
</evidence>
<name>A0ABV9FEX7_9BACL</name>
<proteinExistence type="predicted"/>
<evidence type="ECO:0008006" key="3">
    <source>
        <dbReference type="Google" id="ProtNLM"/>
    </source>
</evidence>
<reference evidence="2" key="1">
    <citation type="journal article" date="2019" name="Int. J. Syst. Evol. Microbiol.">
        <title>The Global Catalogue of Microorganisms (GCM) 10K type strain sequencing project: providing services to taxonomists for standard genome sequencing and annotation.</title>
        <authorList>
            <consortium name="The Broad Institute Genomics Platform"/>
            <consortium name="The Broad Institute Genome Sequencing Center for Infectious Disease"/>
            <person name="Wu L."/>
            <person name="Ma J."/>
        </authorList>
    </citation>
    <scope>NUCLEOTIDE SEQUENCE [LARGE SCALE GENOMIC DNA]</scope>
    <source>
        <strain evidence="2">CCUG 49571</strain>
    </source>
</reference>
<comment type="caution">
    <text evidence="1">The sequence shown here is derived from an EMBL/GenBank/DDBJ whole genome shotgun (WGS) entry which is preliminary data.</text>
</comment>
<dbReference type="Proteomes" id="UP001596028">
    <property type="component" value="Unassembled WGS sequence"/>
</dbReference>